<proteinExistence type="predicted"/>
<accession>A0ABU0TAR1</accession>
<dbReference type="EMBL" id="JAUSZI010000002">
    <property type="protein sequence ID" value="MDQ1032883.1"/>
    <property type="molecule type" value="Genomic_DNA"/>
</dbReference>
<gene>
    <name evidence="2" type="ORF">QF035_010465</name>
</gene>
<dbReference type="RefSeq" id="WP_307529922.1">
    <property type="nucleotide sequence ID" value="NZ_JAUSZI010000002.1"/>
</dbReference>
<organism evidence="2 3">
    <name type="scientific">Streptomyces umbrinus</name>
    <dbReference type="NCBI Taxonomy" id="67370"/>
    <lineage>
        <taxon>Bacteria</taxon>
        <taxon>Bacillati</taxon>
        <taxon>Actinomycetota</taxon>
        <taxon>Actinomycetes</taxon>
        <taxon>Kitasatosporales</taxon>
        <taxon>Streptomycetaceae</taxon>
        <taxon>Streptomyces</taxon>
        <taxon>Streptomyces phaeochromogenes group</taxon>
    </lineage>
</organism>
<dbReference type="Gene3D" id="1.10.357.10">
    <property type="entry name" value="Tetracycline Repressor, domain 2"/>
    <property type="match status" value="1"/>
</dbReference>
<comment type="caution">
    <text evidence="2">The sequence shown here is derived from an EMBL/GenBank/DDBJ whole genome shotgun (WGS) entry which is preliminary data.</text>
</comment>
<protein>
    <recommendedName>
        <fullName evidence="1">BetI-type transcriptional repressor C-terminal domain-containing protein</fullName>
    </recommendedName>
</protein>
<dbReference type="Pfam" id="PF13977">
    <property type="entry name" value="TetR_C_6"/>
    <property type="match status" value="1"/>
</dbReference>
<feature type="domain" description="BetI-type transcriptional repressor C-terminal" evidence="1">
    <location>
        <begin position="11"/>
        <end position="72"/>
    </location>
</feature>
<dbReference type="Proteomes" id="UP001230328">
    <property type="component" value="Unassembled WGS sequence"/>
</dbReference>
<reference evidence="2 3" key="1">
    <citation type="submission" date="2023-07" db="EMBL/GenBank/DDBJ databases">
        <title>Comparative genomics of wheat-associated soil bacteria to identify genetic determinants of phenazine resistance.</title>
        <authorList>
            <person name="Mouncey N."/>
        </authorList>
    </citation>
    <scope>NUCLEOTIDE SEQUENCE [LARGE SCALE GENOMIC DNA]</scope>
    <source>
        <strain evidence="2 3">V2I4</strain>
    </source>
</reference>
<evidence type="ECO:0000313" key="2">
    <source>
        <dbReference type="EMBL" id="MDQ1032883.1"/>
    </source>
</evidence>
<name>A0ABU0TAR1_9ACTN</name>
<dbReference type="InterPro" id="IPR039538">
    <property type="entry name" value="BetI_C"/>
</dbReference>
<evidence type="ECO:0000313" key="3">
    <source>
        <dbReference type="Proteomes" id="UP001230328"/>
    </source>
</evidence>
<evidence type="ECO:0000259" key="1">
    <source>
        <dbReference type="Pfam" id="PF13977"/>
    </source>
</evidence>
<sequence>MSTFRSPPSGRDARIRELLRRHVEPLVPAERVELTVDLLRVLANGLVLTAVEHHDAWPPERQLAVLDEALAAYGL</sequence>
<keyword evidence="3" id="KW-1185">Reference proteome</keyword>